<dbReference type="PRINTS" id="PR00984">
    <property type="entry name" value="TRNASYNTHILE"/>
</dbReference>
<feature type="short sequence motif" description="'KMSKS' region" evidence="10">
    <location>
        <begin position="594"/>
        <end position="598"/>
    </location>
</feature>
<dbReference type="SUPFAM" id="SSF47323">
    <property type="entry name" value="Anticodon-binding domain of a subclass of class I aminoacyl-tRNA synthetases"/>
    <property type="match status" value="1"/>
</dbReference>
<evidence type="ECO:0000256" key="9">
    <source>
        <dbReference type="ARBA" id="ARBA00048359"/>
    </source>
</evidence>
<dbReference type="InterPro" id="IPR033708">
    <property type="entry name" value="Anticodon_Ile_BEm"/>
</dbReference>
<dbReference type="CDD" id="cd07960">
    <property type="entry name" value="Anticodon_Ia_Ile_BEm"/>
    <property type="match status" value="1"/>
</dbReference>
<comment type="similarity">
    <text evidence="1 10">Belongs to the class-I aminoacyl-tRNA synthetase family. IleS type 1 subfamily.</text>
</comment>
<feature type="binding site" evidence="10">
    <location>
        <position position="553"/>
    </location>
    <ligand>
        <name>L-isoleucyl-5'-AMP</name>
        <dbReference type="ChEBI" id="CHEBI:178002"/>
    </ligand>
</feature>
<keyword evidence="7 10" id="KW-0030">Aminoacyl-tRNA synthetase</keyword>
<keyword evidence="10" id="KW-0479">Metal-binding</keyword>
<feature type="domain" description="Zinc finger FPG/IleRS-type" evidence="12">
    <location>
        <begin position="885"/>
        <end position="912"/>
    </location>
</feature>
<dbReference type="Gene3D" id="1.10.730.20">
    <property type="match status" value="1"/>
</dbReference>
<dbReference type="EC" id="6.1.1.5" evidence="10"/>
<dbReference type="SUPFAM" id="SSF50677">
    <property type="entry name" value="ValRS/IleRS/LeuRS editing domain"/>
    <property type="match status" value="1"/>
</dbReference>
<comment type="function">
    <text evidence="8 10">Catalyzes the attachment of isoleucine to tRNA(Ile). As IleRS can inadvertently accommodate and process structurally similar amino acids such as valine, to avoid such errors it has two additional distinct tRNA(Ile)-dependent editing activities. One activity is designated as 'pretransfer' editing and involves the hydrolysis of activated Val-AMP. The other activity is designated 'posttransfer' editing and involves deacylation of mischarged Val-tRNA(Ile).</text>
</comment>
<accession>A0ABS6JPD2</accession>
<keyword evidence="6 10" id="KW-0648">Protein biosynthesis</keyword>
<keyword evidence="2 10" id="KW-0963">Cytoplasm</keyword>
<evidence type="ECO:0000256" key="3">
    <source>
        <dbReference type="ARBA" id="ARBA00022598"/>
    </source>
</evidence>
<dbReference type="InterPro" id="IPR013155">
    <property type="entry name" value="M/V/L/I-tRNA-synth_anticd-bd"/>
</dbReference>
<evidence type="ECO:0000259" key="13">
    <source>
        <dbReference type="Pfam" id="PF08264"/>
    </source>
</evidence>
<evidence type="ECO:0000313" key="14">
    <source>
        <dbReference type="EMBL" id="MBU9720424.1"/>
    </source>
</evidence>
<keyword evidence="5 10" id="KW-0067">ATP-binding</keyword>
<evidence type="ECO:0000256" key="6">
    <source>
        <dbReference type="ARBA" id="ARBA00022917"/>
    </source>
</evidence>
<evidence type="ECO:0000313" key="15">
    <source>
        <dbReference type="Proteomes" id="UP000790580"/>
    </source>
</evidence>
<feature type="binding site" evidence="10">
    <location>
        <position position="891"/>
    </location>
    <ligand>
        <name>Zn(2+)</name>
        <dbReference type="ChEBI" id="CHEBI:29105"/>
    </ligand>
</feature>
<gene>
    <name evidence="10 14" type="primary">ileS</name>
    <name evidence="14" type="ORF">KS407_03080</name>
</gene>
<keyword evidence="4 10" id="KW-0547">Nucleotide-binding</keyword>
<evidence type="ECO:0000259" key="12">
    <source>
        <dbReference type="Pfam" id="PF06827"/>
    </source>
</evidence>
<dbReference type="InterPro" id="IPR023585">
    <property type="entry name" value="Ile-tRNA-ligase_type1"/>
</dbReference>
<dbReference type="NCBIfam" id="TIGR00392">
    <property type="entry name" value="ileS"/>
    <property type="match status" value="1"/>
</dbReference>
<evidence type="ECO:0000259" key="11">
    <source>
        <dbReference type="Pfam" id="PF00133"/>
    </source>
</evidence>
<evidence type="ECO:0000256" key="5">
    <source>
        <dbReference type="ARBA" id="ARBA00022840"/>
    </source>
</evidence>
<dbReference type="PANTHER" id="PTHR42765:SF1">
    <property type="entry name" value="ISOLEUCINE--TRNA LIGASE, MITOCHONDRIAL"/>
    <property type="match status" value="1"/>
</dbReference>
<dbReference type="EMBL" id="JAHQCR010000017">
    <property type="protein sequence ID" value="MBU9720424.1"/>
    <property type="molecule type" value="Genomic_DNA"/>
</dbReference>
<comment type="domain">
    <text evidence="10">IleRS has two distinct active sites: one for aminoacylation and one for editing. The misactivated valine is translocated from the active site to the editing site, which sterically excludes the correctly activated isoleucine. The single editing site contains two valyl binding pockets, one specific for each substrate (Val-AMP or Val-tRNA(Ile)).</text>
</comment>
<dbReference type="Pfam" id="PF00133">
    <property type="entry name" value="tRNA-synt_1"/>
    <property type="match status" value="1"/>
</dbReference>
<organism evidence="14 15">
    <name type="scientific">Evansella alkalicola</name>
    <dbReference type="NCBI Taxonomy" id="745819"/>
    <lineage>
        <taxon>Bacteria</taxon>
        <taxon>Bacillati</taxon>
        <taxon>Bacillota</taxon>
        <taxon>Bacilli</taxon>
        <taxon>Bacillales</taxon>
        <taxon>Bacillaceae</taxon>
        <taxon>Evansella</taxon>
    </lineage>
</organism>
<comment type="subunit">
    <text evidence="10">Monomer.</text>
</comment>
<evidence type="ECO:0000256" key="8">
    <source>
        <dbReference type="ARBA" id="ARBA00025217"/>
    </source>
</evidence>
<dbReference type="Pfam" id="PF06827">
    <property type="entry name" value="zf-FPG_IleRS"/>
    <property type="match status" value="1"/>
</dbReference>
<dbReference type="InterPro" id="IPR002301">
    <property type="entry name" value="Ile-tRNA-ligase"/>
</dbReference>
<feature type="domain" description="Methionyl/Valyl/Leucyl/Isoleucyl-tRNA synthetase anticodon-binding" evidence="13">
    <location>
        <begin position="677"/>
        <end position="832"/>
    </location>
</feature>
<keyword evidence="15" id="KW-1185">Reference proteome</keyword>
<dbReference type="InterPro" id="IPR010663">
    <property type="entry name" value="Znf_FPG/IleRS"/>
</dbReference>
<comment type="cofactor">
    <cofactor evidence="10">
        <name>Zn(2+)</name>
        <dbReference type="ChEBI" id="CHEBI:29105"/>
    </cofactor>
    <text evidence="10">Binds 1 zinc ion per subunit.</text>
</comment>
<comment type="catalytic activity">
    <reaction evidence="9 10">
        <text>tRNA(Ile) + L-isoleucine + ATP = L-isoleucyl-tRNA(Ile) + AMP + diphosphate</text>
        <dbReference type="Rhea" id="RHEA:11060"/>
        <dbReference type="Rhea" id="RHEA-COMP:9666"/>
        <dbReference type="Rhea" id="RHEA-COMP:9695"/>
        <dbReference type="ChEBI" id="CHEBI:30616"/>
        <dbReference type="ChEBI" id="CHEBI:33019"/>
        <dbReference type="ChEBI" id="CHEBI:58045"/>
        <dbReference type="ChEBI" id="CHEBI:78442"/>
        <dbReference type="ChEBI" id="CHEBI:78528"/>
        <dbReference type="ChEBI" id="CHEBI:456215"/>
        <dbReference type="EC" id="6.1.1.5"/>
    </reaction>
</comment>
<evidence type="ECO:0000256" key="1">
    <source>
        <dbReference type="ARBA" id="ARBA00006887"/>
    </source>
</evidence>
<reference evidence="14 15" key="1">
    <citation type="submission" date="2021-06" db="EMBL/GenBank/DDBJ databases">
        <title>Bacillus sp. RD4P76, an endophyte from a halophyte.</title>
        <authorList>
            <person name="Sun J.-Q."/>
        </authorList>
    </citation>
    <scope>NUCLEOTIDE SEQUENCE [LARGE SCALE GENOMIC DNA]</scope>
    <source>
        <strain evidence="14 15">JCM 17098</strain>
    </source>
</reference>
<dbReference type="GO" id="GO:0004822">
    <property type="term" value="F:isoleucine-tRNA ligase activity"/>
    <property type="evidence" value="ECO:0007669"/>
    <property type="project" value="UniProtKB-EC"/>
</dbReference>
<dbReference type="RefSeq" id="WP_088075782.1">
    <property type="nucleotide sequence ID" value="NZ_JAHQCR010000017.1"/>
</dbReference>
<evidence type="ECO:0000256" key="10">
    <source>
        <dbReference type="HAMAP-Rule" id="MF_02002"/>
    </source>
</evidence>
<comment type="subcellular location">
    <subcellularLocation>
        <location evidence="10">Cytoplasm</location>
    </subcellularLocation>
</comment>
<keyword evidence="3 10" id="KW-0436">Ligase</keyword>
<dbReference type="InterPro" id="IPR009008">
    <property type="entry name" value="Val/Leu/Ile-tRNA-synth_edit"/>
</dbReference>
<feature type="domain" description="Aminoacyl-tRNA synthetase class Ia" evidence="11">
    <location>
        <begin position="27"/>
        <end position="633"/>
    </location>
</feature>
<dbReference type="HAMAP" id="MF_02002">
    <property type="entry name" value="Ile_tRNA_synth_type1"/>
    <property type="match status" value="1"/>
</dbReference>
<evidence type="ECO:0000256" key="4">
    <source>
        <dbReference type="ARBA" id="ARBA00022741"/>
    </source>
</evidence>
<feature type="binding site" evidence="10">
    <location>
        <position position="911"/>
    </location>
    <ligand>
        <name>Zn(2+)</name>
        <dbReference type="ChEBI" id="CHEBI:29105"/>
    </ligand>
</feature>
<sequence>MDYKDTLLMPKTEFPMRGNLPNREPKMQEEWENKKIYEKVQERTAGRPMFVLHDGPPYANGDIHMGHALNKILKDFIVRYKSMTGYNAPYVPGWDTHGLPIETALTKKGKVDRKKLTVAEFRKKCEEYALQQIDNQREQFKRLGVRGDWDNPYVTLTHEYEAQQIRVFGDMAKKGYIYKGKKPVYWSPSSESALAEAEIEYHDKRSPSIYVAFDVVDGKGVLDGDEKYVIWTTTPWTIPANLGISVHPELDYAVVKVNDEKYIVAQGLIEQLEKELDWSSFEVLKTVKGSELEYTVAKHPLYDRESLVMNGDHVTLEAGTGCVHTAPGHGEDDYIIGQKYNLDVLCPVDDKGVMTEEAPMFEGLFYDNANKPITEKLKEAGALLHLNFMTHSYPHDWRTKKPVIFRATAQWFASIKDFRDDLLREINEVKWVPKWGETRLFNMVRDRGDWCISRQRAWGVPIPIFYGEDGEPIINDETIDHVSDLFRQHGSNIWFEWETKDLLPEGFTSEHSPNGTFTKEMDIMDVWFDSGSSHQSVLEERDDLQRPADLYLEGSDQYRGWFNSSLSTAVAVTGKAPYKGVLSHGFTLDGEGRKMSKSIGNVVIPDKVMKQLGADILRLWVASVDYQADVRVSDNILKQVAEVYRKIRNTFRFMLGNLADFDPAKNAVAFEDMSELDQYMLVKLNNLVKEAKAGYEEYQFASVYNKVHNYCTIELSSFYMDIAKDTLYIQHADHPERRGIQTVMYETLVALTKLMSPILSHTADEVWTFIPGVTDESVQLTDMPGVKDLRESEALLEKWDRFMKLRDDVLKALEEARNEKGIKKSLEANVTIYADGEDKNMLEAISNLHKLFIASKASVAGERSQAPDTAKAYDFLTVEIDFAEGEKCERCWVVAPSLGKSEAHPGLCDSCTDIVENHYQ</sequence>
<dbReference type="Gene3D" id="3.40.50.620">
    <property type="entry name" value="HUPs"/>
    <property type="match status" value="2"/>
</dbReference>
<dbReference type="InterPro" id="IPR014729">
    <property type="entry name" value="Rossmann-like_a/b/a_fold"/>
</dbReference>
<name>A0ABS6JPD2_9BACI</name>
<dbReference type="Pfam" id="PF08264">
    <property type="entry name" value="Anticodon_1"/>
    <property type="match status" value="1"/>
</dbReference>
<keyword evidence="10" id="KW-0862">Zinc</keyword>
<dbReference type="Proteomes" id="UP000790580">
    <property type="component" value="Unassembled WGS sequence"/>
</dbReference>
<proteinExistence type="inferred from homology"/>
<dbReference type="PANTHER" id="PTHR42765">
    <property type="entry name" value="SOLEUCYL-TRNA SYNTHETASE"/>
    <property type="match status" value="1"/>
</dbReference>
<dbReference type="InterPro" id="IPR050081">
    <property type="entry name" value="Ile-tRNA_ligase"/>
</dbReference>
<evidence type="ECO:0000256" key="7">
    <source>
        <dbReference type="ARBA" id="ARBA00023146"/>
    </source>
</evidence>
<dbReference type="InterPro" id="IPR002300">
    <property type="entry name" value="aa-tRNA-synth_Ia"/>
</dbReference>
<comment type="caution">
    <text evidence="14">The sequence shown here is derived from an EMBL/GenBank/DDBJ whole genome shotgun (WGS) entry which is preliminary data.</text>
</comment>
<dbReference type="InterPro" id="IPR009080">
    <property type="entry name" value="tRNAsynth_Ia_anticodon-bd"/>
</dbReference>
<dbReference type="Gene3D" id="1.10.10.830">
    <property type="entry name" value="Ile-tRNA synthetase CP2 domain-like"/>
    <property type="match status" value="1"/>
</dbReference>
<dbReference type="SUPFAM" id="SSF52374">
    <property type="entry name" value="Nucleotidylyl transferase"/>
    <property type="match status" value="1"/>
</dbReference>
<dbReference type="CDD" id="cd00818">
    <property type="entry name" value="IleRS_core"/>
    <property type="match status" value="1"/>
</dbReference>
<protein>
    <recommendedName>
        <fullName evidence="10">Isoleucine--tRNA ligase</fullName>
        <ecNumber evidence="10">6.1.1.5</ecNumber>
    </recommendedName>
    <alternativeName>
        <fullName evidence="10">Isoleucyl-tRNA synthetase</fullName>
        <shortName evidence="10">IleRS</shortName>
    </alternativeName>
</protein>
<dbReference type="InterPro" id="IPR001412">
    <property type="entry name" value="aa-tRNA-synth_I_CS"/>
</dbReference>
<feature type="short sequence motif" description="'HIGH' region" evidence="10">
    <location>
        <begin position="57"/>
        <end position="67"/>
    </location>
</feature>
<feature type="binding site" evidence="10">
    <location>
        <position position="908"/>
    </location>
    <ligand>
        <name>Zn(2+)</name>
        <dbReference type="ChEBI" id="CHEBI:29105"/>
    </ligand>
</feature>
<evidence type="ECO:0000256" key="2">
    <source>
        <dbReference type="ARBA" id="ARBA00022490"/>
    </source>
</evidence>
<feature type="binding site" evidence="10">
    <location>
        <position position="888"/>
    </location>
    <ligand>
        <name>Zn(2+)</name>
        <dbReference type="ChEBI" id="CHEBI:29105"/>
    </ligand>
</feature>
<dbReference type="PROSITE" id="PS00178">
    <property type="entry name" value="AA_TRNA_LIGASE_I"/>
    <property type="match status" value="1"/>
</dbReference>
<feature type="binding site" evidence="10">
    <location>
        <position position="597"/>
    </location>
    <ligand>
        <name>ATP</name>
        <dbReference type="ChEBI" id="CHEBI:30616"/>
    </ligand>
</feature>